<evidence type="ECO:0000256" key="6">
    <source>
        <dbReference type="ARBA" id="ARBA00022692"/>
    </source>
</evidence>
<dbReference type="Gene3D" id="3.40.30.10">
    <property type="entry name" value="Glutaredoxin"/>
    <property type="match status" value="1"/>
</dbReference>
<dbReference type="InterPro" id="IPR013766">
    <property type="entry name" value="Thioredoxin_domain"/>
</dbReference>
<evidence type="ECO:0000313" key="21">
    <source>
        <dbReference type="EMBL" id="HJD43614.1"/>
    </source>
</evidence>
<dbReference type="InterPro" id="IPR035671">
    <property type="entry name" value="DsbD_gamma"/>
</dbReference>
<dbReference type="GO" id="GO:0009055">
    <property type="term" value="F:electron transfer activity"/>
    <property type="evidence" value="ECO:0007669"/>
    <property type="project" value="UniProtKB-UniRule"/>
</dbReference>
<dbReference type="AlphaFoldDB" id="A0A9D2REA1"/>
<feature type="disulfide bond" description="Redox-active" evidence="18">
    <location>
        <begin position="590"/>
        <end position="593"/>
    </location>
</feature>
<dbReference type="EMBL" id="DWUQ01000022">
    <property type="protein sequence ID" value="HJD43614.1"/>
    <property type="molecule type" value="Genomic_DNA"/>
</dbReference>
<comment type="catalytic activity">
    <reaction evidence="16 18">
        <text>[protein]-dithiol + NAD(+) = [protein]-disulfide + NADH + H(+)</text>
        <dbReference type="Rhea" id="RHEA:18749"/>
        <dbReference type="Rhea" id="RHEA-COMP:10593"/>
        <dbReference type="Rhea" id="RHEA-COMP:10594"/>
        <dbReference type="ChEBI" id="CHEBI:15378"/>
        <dbReference type="ChEBI" id="CHEBI:29950"/>
        <dbReference type="ChEBI" id="CHEBI:50058"/>
        <dbReference type="ChEBI" id="CHEBI:57540"/>
        <dbReference type="ChEBI" id="CHEBI:57945"/>
        <dbReference type="EC" id="1.8.1.8"/>
    </reaction>
</comment>
<evidence type="ECO:0000256" key="12">
    <source>
        <dbReference type="ARBA" id="ARBA00023027"/>
    </source>
</evidence>
<dbReference type="SUPFAM" id="SSF74863">
    <property type="entry name" value="Thiol:disulfide interchange protein DsbD, N-terminal domain (DsbD-alpha)"/>
    <property type="match status" value="1"/>
</dbReference>
<comment type="function">
    <text evidence="18">Required to facilitate the formation of correct disulfide bonds in some periplasmic proteins and for the assembly of the periplasmic c-type cytochromes. Acts by transferring electrons from cytoplasmic thioredoxin to the periplasm. This transfer involves a cascade of disulfide bond formation and reduction steps.</text>
</comment>
<dbReference type="InterPro" id="IPR022910">
    <property type="entry name" value="Thiol_diS_interchange_DbsD"/>
</dbReference>
<evidence type="ECO:0000313" key="22">
    <source>
        <dbReference type="Proteomes" id="UP000823889"/>
    </source>
</evidence>
<keyword evidence="12 18" id="KW-0520">NAD</keyword>
<name>A0A9D2REA1_9BURK</name>
<feature type="compositionally biased region" description="Polar residues" evidence="19">
    <location>
        <begin position="211"/>
        <end position="224"/>
    </location>
</feature>
<dbReference type="InterPro" id="IPR036249">
    <property type="entry name" value="Thioredoxin-like_sf"/>
</dbReference>
<comment type="caution">
    <text evidence="18">Lacks conserved residue(s) required for the propagation of feature annotation.</text>
</comment>
<keyword evidence="3 18" id="KW-0813">Transport</keyword>
<keyword evidence="5 18" id="KW-0997">Cell inner membrane</keyword>
<comment type="catalytic activity">
    <reaction evidence="17 18">
        <text>[protein]-dithiol + NADP(+) = [protein]-disulfide + NADPH + H(+)</text>
        <dbReference type="Rhea" id="RHEA:18753"/>
        <dbReference type="Rhea" id="RHEA-COMP:10593"/>
        <dbReference type="Rhea" id="RHEA-COMP:10594"/>
        <dbReference type="ChEBI" id="CHEBI:15378"/>
        <dbReference type="ChEBI" id="CHEBI:29950"/>
        <dbReference type="ChEBI" id="CHEBI:50058"/>
        <dbReference type="ChEBI" id="CHEBI:57783"/>
        <dbReference type="ChEBI" id="CHEBI:58349"/>
        <dbReference type="EC" id="1.8.1.8"/>
    </reaction>
</comment>
<keyword evidence="14 18" id="KW-1015">Disulfide bond</keyword>
<dbReference type="PANTHER" id="PTHR32234:SF0">
    <property type="entry name" value="THIOL:DISULFIDE INTERCHANGE PROTEIN DSBD"/>
    <property type="match status" value="1"/>
</dbReference>
<feature type="transmembrane region" description="Helical" evidence="18">
    <location>
        <begin position="475"/>
        <end position="499"/>
    </location>
</feature>
<evidence type="ECO:0000256" key="4">
    <source>
        <dbReference type="ARBA" id="ARBA00022475"/>
    </source>
</evidence>
<keyword evidence="10 18" id="KW-1133">Transmembrane helix</keyword>
<keyword evidence="15 18" id="KW-0676">Redox-active center</keyword>
<dbReference type="EC" id="1.8.1.8" evidence="18"/>
<dbReference type="InterPro" id="IPR036929">
    <property type="entry name" value="DsbDN_sf"/>
</dbReference>
<comment type="caution">
    <text evidence="21">The sequence shown here is derived from an EMBL/GenBank/DDBJ whole genome shotgun (WGS) entry which is preliminary data.</text>
</comment>
<feature type="transmembrane region" description="Helical" evidence="18">
    <location>
        <begin position="299"/>
        <end position="323"/>
    </location>
</feature>
<dbReference type="GO" id="GO:0017004">
    <property type="term" value="P:cytochrome complex assembly"/>
    <property type="evidence" value="ECO:0007669"/>
    <property type="project" value="UniProtKB-UniRule"/>
</dbReference>
<evidence type="ECO:0000256" key="19">
    <source>
        <dbReference type="SAM" id="MobiDB-lite"/>
    </source>
</evidence>
<evidence type="ECO:0000256" key="15">
    <source>
        <dbReference type="ARBA" id="ARBA00023284"/>
    </source>
</evidence>
<dbReference type="PROSITE" id="PS51352">
    <property type="entry name" value="THIOREDOXIN_2"/>
    <property type="match status" value="1"/>
</dbReference>
<dbReference type="InterPro" id="IPR003834">
    <property type="entry name" value="Cyt_c_assmbl_TM_dom"/>
</dbReference>
<evidence type="ECO:0000256" key="13">
    <source>
        <dbReference type="ARBA" id="ARBA00023136"/>
    </source>
</evidence>
<proteinExistence type="inferred from homology"/>
<feature type="domain" description="Thioredoxin" evidence="20">
    <location>
        <begin position="547"/>
        <end position="674"/>
    </location>
</feature>
<evidence type="ECO:0000256" key="14">
    <source>
        <dbReference type="ARBA" id="ARBA00023157"/>
    </source>
</evidence>
<dbReference type="HAMAP" id="MF_00399">
    <property type="entry name" value="DbsD"/>
    <property type="match status" value="1"/>
</dbReference>
<keyword evidence="7" id="KW-0732">Signal</keyword>
<evidence type="ECO:0000256" key="9">
    <source>
        <dbReference type="ARBA" id="ARBA00022982"/>
    </source>
</evidence>
<dbReference type="Pfam" id="PF13899">
    <property type="entry name" value="Thioredoxin_7"/>
    <property type="match status" value="1"/>
</dbReference>
<dbReference type="Proteomes" id="UP000823889">
    <property type="component" value="Unassembled WGS sequence"/>
</dbReference>
<dbReference type="InterPro" id="IPR028250">
    <property type="entry name" value="DsbDN"/>
</dbReference>
<evidence type="ECO:0000256" key="10">
    <source>
        <dbReference type="ARBA" id="ARBA00022989"/>
    </source>
</evidence>
<feature type="region of interest" description="Disordered" evidence="19">
    <location>
        <begin position="183"/>
        <end position="224"/>
    </location>
</feature>
<feature type="transmembrane region" description="Helical" evidence="18">
    <location>
        <begin position="449"/>
        <end position="469"/>
    </location>
</feature>
<evidence type="ECO:0000256" key="8">
    <source>
        <dbReference type="ARBA" id="ARBA00022748"/>
    </source>
</evidence>
<feature type="transmembrane region" description="Helical" evidence="18">
    <location>
        <begin position="414"/>
        <end position="437"/>
    </location>
</feature>
<evidence type="ECO:0000256" key="3">
    <source>
        <dbReference type="ARBA" id="ARBA00022448"/>
    </source>
</evidence>
<evidence type="ECO:0000256" key="11">
    <source>
        <dbReference type="ARBA" id="ARBA00023002"/>
    </source>
</evidence>
<feature type="transmembrane region" description="Helical" evidence="18">
    <location>
        <begin position="269"/>
        <end position="287"/>
    </location>
</feature>
<protein>
    <recommendedName>
        <fullName evidence="18">Thiol:disulfide interchange protein DsbD</fullName>
        <ecNumber evidence="18">1.8.1.8</ecNumber>
    </recommendedName>
    <alternativeName>
        <fullName evidence="18">Protein-disulfide reductase</fullName>
        <shortName evidence="18">Disulfide reductase</shortName>
    </alternativeName>
</protein>
<sequence length="674" mass="72117">MINISKVGRGGLAHLGLALTIFLKWFVVSTLINRQKLKQIALVALLSVGLGMPLAQAQDDYLDPEDAFQIQAAMVDPQTLGIHFRIAPGYYMYRDRFQFELAPSNEWMGEVQFPPAEMKFDENFNEDMAIYHREVTLHVPLVAGALAPLTLSVQHQGCADAGLCYTPSFEEYTLKPTQDGYTLSSGPNIQSSVPAPLSEAPSAEPSDADTSPPTGQPSANTSSSGFSFQDAFTPSSDTGLAAYLGEAGWLQIVALSFVLGLMLSFTPCVLPMVPILLGIIAGPATATSEHPQRSRGRGLALAAVYVLGVSVVYTVLGVVAGLVGASLTIWLQNPWVLSVFAVLLVVLALSMFDVYQLQVPSAMQSGLQGRLGRLSGGRFGGVFIMGMLSALIVGPCVAAPLAGVLLFISQTGNVWLGGSALFALAWGSGMLLLVVGATSGALMPKVGGWMNTVKHVFGLMLIATAWWMVNSFMPSVIFMLGWAVLGLWLALLLGAFRGAASTTEAPGVGQLFWRTLGYLAAIWAVLIVVGVASGSRSVLQPLDQLKGGGGSVATAVTAPTFERINSLQELDQRVANAQQPVMLDFYADWCVSCIEMEKFTFTDPTVAQQMEQMVLLQADVTEVTPEHRALLKRFQLFGPPGIIFFDAQGKELSQRVVGFQPADRFSEVLAQVLQ</sequence>
<evidence type="ECO:0000256" key="18">
    <source>
        <dbReference type="HAMAP-Rule" id="MF_00399"/>
    </source>
</evidence>
<keyword evidence="11 18" id="KW-0560">Oxidoreductase</keyword>
<evidence type="ECO:0000256" key="7">
    <source>
        <dbReference type="ARBA" id="ARBA00022729"/>
    </source>
</evidence>
<keyword evidence="4 18" id="KW-1003">Cell membrane</keyword>
<keyword evidence="8 18" id="KW-0201">Cytochrome c-type biogenesis</keyword>
<keyword evidence="9 18" id="KW-0249">Electron transport</keyword>
<evidence type="ECO:0000259" key="20">
    <source>
        <dbReference type="PROSITE" id="PS51352"/>
    </source>
</evidence>
<keyword evidence="13 18" id="KW-0472">Membrane</keyword>
<dbReference type="GO" id="GO:0045454">
    <property type="term" value="P:cell redox homeostasis"/>
    <property type="evidence" value="ECO:0007669"/>
    <property type="project" value="TreeGrafter"/>
</dbReference>
<evidence type="ECO:0000256" key="17">
    <source>
        <dbReference type="ARBA" id="ARBA00047804"/>
    </source>
</evidence>
<dbReference type="CDD" id="cd02953">
    <property type="entry name" value="DsbDgamma"/>
    <property type="match status" value="1"/>
</dbReference>
<feature type="disulfide bond" description="Redox-active" evidence="18">
    <location>
        <begin position="158"/>
        <end position="164"/>
    </location>
</feature>
<keyword evidence="6 18" id="KW-0812">Transmembrane</keyword>
<dbReference type="SUPFAM" id="SSF52833">
    <property type="entry name" value="Thioredoxin-like"/>
    <property type="match status" value="1"/>
</dbReference>
<evidence type="ECO:0000256" key="2">
    <source>
        <dbReference type="ARBA" id="ARBA00007241"/>
    </source>
</evidence>
<feature type="transmembrane region" description="Helical" evidence="18">
    <location>
        <begin position="379"/>
        <end position="408"/>
    </location>
</feature>
<evidence type="ECO:0000256" key="5">
    <source>
        <dbReference type="ARBA" id="ARBA00022519"/>
    </source>
</evidence>
<dbReference type="NCBIfam" id="NF001419">
    <property type="entry name" value="PRK00293.1"/>
    <property type="match status" value="1"/>
</dbReference>
<evidence type="ECO:0000256" key="1">
    <source>
        <dbReference type="ARBA" id="ARBA00004429"/>
    </source>
</evidence>
<dbReference type="GO" id="GO:0047134">
    <property type="term" value="F:protein-disulfide reductase [NAD(P)H] activity"/>
    <property type="evidence" value="ECO:0007669"/>
    <property type="project" value="UniProtKB-UniRule"/>
</dbReference>
<evidence type="ECO:0000256" key="16">
    <source>
        <dbReference type="ARBA" id="ARBA00047388"/>
    </source>
</evidence>
<reference evidence="21" key="1">
    <citation type="journal article" date="2021" name="PeerJ">
        <title>Extensive microbial diversity within the chicken gut microbiome revealed by metagenomics and culture.</title>
        <authorList>
            <person name="Gilroy R."/>
            <person name="Ravi A."/>
            <person name="Getino M."/>
            <person name="Pursley I."/>
            <person name="Horton D.L."/>
            <person name="Alikhan N.F."/>
            <person name="Baker D."/>
            <person name="Gharbi K."/>
            <person name="Hall N."/>
            <person name="Watson M."/>
            <person name="Adriaenssens E.M."/>
            <person name="Foster-Nyarko E."/>
            <person name="Jarju S."/>
            <person name="Secka A."/>
            <person name="Antonio M."/>
            <person name="Oren A."/>
            <person name="Chaudhuri R.R."/>
            <person name="La Ragione R."/>
            <person name="Hildebrand F."/>
            <person name="Pallen M.J."/>
        </authorList>
    </citation>
    <scope>NUCLEOTIDE SEQUENCE</scope>
    <source>
        <strain evidence="21">9264</strain>
    </source>
</reference>
<dbReference type="Pfam" id="PF11412">
    <property type="entry name" value="DsbD_N"/>
    <property type="match status" value="1"/>
</dbReference>
<comment type="similarity">
    <text evidence="2 18">Belongs to the thioredoxin family. DsbD subfamily.</text>
</comment>
<comment type="subcellular location">
    <subcellularLocation>
        <location evidence="1 18">Cell inner membrane</location>
        <topology evidence="1 18">Multi-pass membrane protein</topology>
    </subcellularLocation>
</comment>
<feature type="transmembrane region" description="Helical" evidence="18">
    <location>
        <begin position="511"/>
        <end position="532"/>
    </location>
</feature>
<dbReference type="GO" id="GO:0005886">
    <property type="term" value="C:plasma membrane"/>
    <property type="evidence" value="ECO:0007669"/>
    <property type="project" value="UniProtKB-SubCell"/>
</dbReference>
<feature type="compositionally biased region" description="Low complexity" evidence="19">
    <location>
        <begin position="191"/>
        <end position="209"/>
    </location>
</feature>
<feature type="transmembrane region" description="Helical" evidence="18">
    <location>
        <begin position="335"/>
        <end position="358"/>
    </location>
</feature>
<gene>
    <name evidence="18 21" type="primary">dsbD</name>
    <name evidence="21" type="ORF">H9906_01115</name>
</gene>
<reference evidence="21" key="2">
    <citation type="submission" date="2021-04" db="EMBL/GenBank/DDBJ databases">
        <authorList>
            <person name="Gilroy R."/>
        </authorList>
    </citation>
    <scope>NUCLEOTIDE SEQUENCE</scope>
    <source>
        <strain evidence="21">9264</strain>
    </source>
</reference>
<feature type="transmembrane region" description="Helical" evidence="18">
    <location>
        <begin position="12"/>
        <end position="32"/>
    </location>
</feature>
<dbReference type="Pfam" id="PF02683">
    <property type="entry name" value="DsbD_TM"/>
    <property type="match status" value="1"/>
</dbReference>
<dbReference type="PANTHER" id="PTHR32234">
    <property type="entry name" value="THIOL:DISULFIDE INTERCHANGE PROTEIN DSBD"/>
    <property type="match status" value="1"/>
</dbReference>
<dbReference type="Gene3D" id="2.60.40.1250">
    <property type="entry name" value="Thiol:disulfide interchange protein DsbD, N-terminal domain"/>
    <property type="match status" value="1"/>
</dbReference>
<organism evidence="21 22">
    <name type="scientific">Candidatus Paenalcaligenes intestinipullorum</name>
    <dbReference type="NCBI Taxonomy" id="2838718"/>
    <lineage>
        <taxon>Bacteria</taxon>
        <taxon>Pseudomonadati</taxon>
        <taxon>Pseudomonadota</taxon>
        <taxon>Betaproteobacteria</taxon>
        <taxon>Burkholderiales</taxon>
        <taxon>Alcaligenaceae</taxon>
        <taxon>Paenalcaligenes</taxon>
    </lineage>
</organism>
<accession>A0A9D2REA1</accession>